<feature type="compositionally biased region" description="Basic and acidic residues" evidence="1">
    <location>
        <begin position="436"/>
        <end position="445"/>
    </location>
</feature>
<sequence length="974" mass="104958">MDPRSPKTRKHRGGASPPSTEMPRILREVSFAPTSLWAPPPEFSDSDKRTIKFINQRLHVAIGLLAETGFPLPLDALDQVIRLTPELHTSLPPLTKADVQRVRRSLAISFNASTQATEPHASAMPPDQAYVALHPSGSSSGSSPSSPISKDTESSINIREEKAYQALDMVSHATSLTRGRLSGQVQEHMRCLVSCFEGFALRSVGRVDDARRAFARGIGVRIPTLKQLCAQMSAETTSIVREAEGRRQDMRKLMRLYGASPSPSTSLASGTTRSTPNNPVHQSSLSHSYSNSRNPSPGPVSASVTPIDSQHQNPASPNSASRTPAIPISRPSSGSTTPKPSLSSGGLSYKTAVSNQCRFCAVALSEGKPGCGCRVSPLSPHLSRRFSFSSDKDFVCREVARSPTIANCPPFVIDGLDSGEMRARSESLHKPGPSGRVRDGGEGESGRGWSKLVAIEGESIIDYPVAEVSKRNLRRSSLVSIPFSAYQRTSSTTAQSFERSSIEIADYRRPSSASNLLKSKLKPKGLPEIPRLDECESSGSSTETSIDRAEPPSVFLPSESHVTHVTAPPRSFSTATHGSNGYRPYLKKPMGTRDSHHPQSRWSYSTVSSEVGSSLPCSPLSPYPRSSPPYSQAPFSRPGCIPRSRDSMVSDPKPTSETETEPEPDAELPPSSNLHYHPPTLSRLEQGRSSSNNNGSPSHSSDRSISRFHTPAGATSSLPRPSPSYEGPSLPPSMELDLLTEDIVKPEENAPNWSSGPKPYQHFPGGPLVPDRVVDEGAVIPAVDSFSGRVFRATSAQESHDDEGSGGGKEEDSKGYDYDWDGEGEAHGHYYEREGGLEEWERWEQWQDVLPVHNDNEGHHNITSSLSSSSSSIPYDKAPPPTQFITRTVLAASPSRIVSAWEPTPPLPPIALGSHAGTSSPSSSLYITRMDDASKAGTLQTPAETLALSSRRGTRILASGRVGPQDGGTTLDER</sequence>
<feature type="region of interest" description="Disordered" evidence="1">
    <location>
        <begin position="515"/>
        <end position="769"/>
    </location>
</feature>
<feature type="region of interest" description="Disordered" evidence="1">
    <location>
        <begin position="257"/>
        <end position="347"/>
    </location>
</feature>
<feature type="compositionally biased region" description="Basic and acidic residues" evidence="1">
    <location>
        <begin position="798"/>
        <end position="817"/>
    </location>
</feature>
<keyword evidence="3" id="KW-1185">Reference proteome</keyword>
<feature type="compositionally biased region" description="Polar residues" evidence="1">
    <location>
        <begin position="330"/>
        <end position="347"/>
    </location>
</feature>
<gene>
    <name evidence="2" type="ORF">MKZ38_005249</name>
</gene>
<comment type="caution">
    <text evidence="2">The sequence shown here is derived from an EMBL/GenBank/DDBJ whole genome shotgun (WGS) entry which is preliminary data.</text>
</comment>
<accession>A0AAD5RKZ3</accession>
<dbReference type="AlphaFoldDB" id="A0AAD5RKZ3"/>
<evidence type="ECO:0000256" key="1">
    <source>
        <dbReference type="SAM" id="MobiDB-lite"/>
    </source>
</evidence>
<dbReference type="EMBL" id="JAKWBI020000314">
    <property type="protein sequence ID" value="KAJ2896761.1"/>
    <property type="molecule type" value="Genomic_DNA"/>
</dbReference>
<feature type="region of interest" description="Disordered" evidence="1">
    <location>
        <begin position="936"/>
        <end position="974"/>
    </location>
</feature>
<feature type="compositionally biased region" description="Low complexity" evidence="1">
    <location>
        <begin position="603"/>
        <end position="618"/>
    </location>
</feature>
<evidence type="ECO:0000313" key="2">
    <source>
        <dbReference type="EMBL" id="KAJ2896761.1"/>
    </source>
</evidence>
<feature type="compositionally biased region" description="Low complexity" evidence="1">
    <location>
        <begin position="689"/>
        <end position="699"/>
    </location>
</feature>
<feature type="region of interest" description="Disordered" evidence="1">
    <location>
        <begin position="422"/>
        <end position="447"/>
    </location>
</feature>
<evidence type="ECO:0000313" key="3">
    <source>
        <dbReference type="Proteomes" id="UP001201980"/>
    </source>
</evidence>
<dbReference type="Proteomes" id="UP001201980">
    <property type="component" value="Unassembled WGS sequence"/>
</dbReference>
<organism evidence="2 3">
    <name type="scientific">Zalerion maritima</name>
    <dbReference type="NCBI Taxonomy" id="339359"/>
    <lineage>
        <taxon>Eukaryota</taxon>
        <taxon>Fungi</taxon>
        <taxon>Dikarya</taxon>
        <taxon>Ascomycota</taxon>
        <taxon>Pezizomycotina</taxon>
        <taxon>Sordariomycetes</taxon>
        <taxon>Lulworthiomycetidae</taxon>
        <taxon>Lulworthiales</taxon>
        <taxon>Lulworthiaceae</taxon>
        <taxon>Zalerion</taxon>
    </lineage>
</organism>
<name>A0AAD5RKZ3_9PEZI</name>
<feature type="compositionally biased region" description="Basic residues" evidence="1">
    <location>
        <begin position="1"/>
        <end position="13"/>
    </location>
</feature>
<feature type="region of interest" description="Disordered" evidence="1">
    <location>
        <begin position="854"/>
        <end position="880"/>
    </location>
</feature>
<proteinExistence type="predicted"/>
<protein>
    <submittedName>
        <fullName evidence="2">Uncharacterized protein</fullName>
    </submittedName>
</protein>
<feature type="compositionally biased region" description="Low complexity" evidence="1">
    <location>
        <begin position="135"/>
        <end position="149"/>
    </location>
</feature>
<feature type="region of interest" description="Disordered" evidence="1">
    <location>
        <begin position="791"/>
        <end position="821"/>
    </location>
</feature>
<reference evidence="2" key="1">
    <citation type="submission" date="2022-07" db="EMBL/GenBank/DDBJ databases">
        <title>Draft genome sequence of Zalerion maritima ATCC 34329, a (micro)plastics degrading marine fungus.</title>
        <authorList>
            <person name="Paco A."/>
            <person name="Goncalves M.F.M."/>
            <person name="Rocha-Santos T.A.P."/>
            <person name="Alves A."/>
        </authorList>
    </citation>
    <scope>NUCLEOTIDE SEQUENCE</scope>
    <source>
        <strain evidence="2">ATCC 34329</strain>
    </source>
</reference>
<feature type="compositionally biased region" description="Low complexity" evidence="1">
    <location>
        <begin position="283"/>
        <end position="295"/>
    </location>
</feature>
<feature type="compositionally biased region" description="Polar residues" evidence="1">
    <location>
        <begin position="302"/>
        <end position="322"/>
    </location>
</feature>
<feature type="region of interest" description="Disordered" evidence="1">
    <location>
        <begin position="129"/>
        <end position="154"/>
    </location>
</feature>
<feature type="region of interest" description="Disordered" evidence="1">
    <location>
        <begin position="1"/>
        <end position="23"/>
    </location>
</feature>
<feature type="compositionally biased region" description="Polar residues" evidence="1">
    <location>
        <begin position="261"/>
        <end position="282"/>
    </location>
</feature>